<evidence type="ECO:0000313" key="1">
    <source>
        <dbReference type="EMBL" id="KAJ2972851.1"/>
    </source>
</evidence>
<organism evidence="1 2">
    <name type="scientific">Zarea fungicola</name>
    <dbReference type="NCBI Taxonomy" id="93591"/>
    <lineage>
        <taxon>Eukaryota</taxon>
        <taxon>Fungi</taxon>
        <taxon>Dikarya</taxon>
        <taxon>Ascomycota</taxon>
        <taxon>Pezizomycotina</taxon>
        <taxon>Sordariomycetes</taxon>
        <taxon>Hypocreomycetidae</taxon>
        <taxon>Hypocreales</taxon>
        <taxon>Cordycipitaceae</taxon>
        <taxon>Zarea</taxon>
    </lineage>
</organism>
<evidence type="ECO:0000313" key="2">
    <source>
        <dbReference type="Proteomes" id="UP001143910"/>
    </source>
</evidence>
<keyword evidence="2" id="KW-1185">Reference proteome</keyword>
<protein>
    <submittedName>
        <fullName evidence="1">Uncharacterized protein</fullName>
    </submittedName>
</protein>
<proteinExistence type="predicted"/>
<dbReference type="Proteomes" id="UP001143910">
    <property type="component" value="Unassembled WGS sequence"/>
</dbReference>
<dbReference type="EMBL" id="JANJQO010001071">
    <property type="protein sequence ID" value="KAJ2972851.1"/>
    <property type="molecule type" value="Genomic_DNA"/>
</dbReference>
<comment type="caution">
    <text evidence="1">The sequence shown here is derived from an EMBL/GenBank/DDBJ whole genome shotgun (WGS) entry which is preliminary data.</text>
</comment>
<sequence length="218" mass="23216">MAATFDDGEKNGGVLAVSGGGVDIQRSISNTIAHVDGAVSVPPTDAEKNQATAKHDINNKIIDEERQVDDRSDATAVDDQEDDGSGGAAPDGGLQAWMVVLGAWCASFCSYGWINSVGIFQQYYEEGPLHNYSASQISWIPALQIFFMSFMGPLVGVLFDKYGPVLLLIVGSFMHVFGLMMASISTKYYQFLLSQGVAAPGPASTRIHSFHPSSGSSL</sequence>
<gene>
    <name evidence="1" type="ORF">NQ176_g6925</name>
</gene>
<accession>A0ACC1N2Z6</accession>
<reference evidence="1" key="1">
    <citation type="submission" date="2022-08" db="EMBL/GenBank/DDBJ databases">
        <title>Genome Sequence of Lecanicillium fungicola.</title>
        <authorList>
            <person name="Buettner E."/>
        </authorList>
    </citation>
    <scope>NUCLEOTIDE SEQUENCE</scope>
    <source>
        <strain evidence="1">Babe33</strain>
    </source>
</reference>
<name>A0ACC1N2Z6_9HYPO</name>